<dbReference type="AlphaFoldDB" id="A0A8H7U2U7"/>
<sequence length="366" mass="37242">MRESTAAAYRSRTARTIRSQGLLPITPSMPSFTFLPQPSPAAPPPMDQTASRANAAAAPAPAQGQGHGHAPTGYDAGRAMLHGHGHVMSPFSPFSPGVTMSPGAFWGRPGSGAVNPYINPAVGAPVHAHPMPGSPGSYYWARTGGRGEAGAEEPQGYFPPVPVSMAMAQGQAQAQGAEGYFPPVPPSGSTGPARSSGLANEIRRGDSGSNSGSASASADAGASEASTDRPEAHARGRRPEQPRADSSNSEATTDTGTGTDASPRPPSSEGTSWHTDDKAHANKEGRVCDAVKGMEALAVADGEHGVPDSSGPAKPRAFSDDAQQQQQQGTSSHPGMQRADSDPVRSGSDISKVGLGINMPGSGNSR</sequence>
<feature type="compositionally biased region" description="Pro residues" evidence="1">
    <location>
        <begin position="37"/>
        <end position="46"/>
    </location>
</feature>
<accession>A0A8H7U2U7</accession>
<dbReference type="EMBL" id="JADOXO010000070">
    <property type="protein sequence ID" value="KAF9815469.1"/>
    <property type="molecule type" value="Genomic_DNA"/>
</dbReference>
<evidence type="ECO:0000256" key="1">
    <source>
        <dbReference type="SAM" id="MobiDB-lite"/>
    </source>
</evidence>
<feature type="compositionally biased region" description="Low complexity" evidence="1">
    <location>
        <begin position="251"/>
        <end position="261"/>
    </location>
</feature>
<feature type="compositionally biased region" description="Basic and acidic residues" evidence="1">
    <location>
        <begin position="226"/>
        <end position="243"/>
    </location>
</feature>
<organism evidence="2 3">
    <name type="scientific">Rhodonia placenta</name>
    <dbReference type="NCBI Taxonomy" id="104341"/>
    <lineage>
        <taxon>Eukaryota</taxon>
        <taxon>Fungi</taxon>
        <taxon>Dikarya</taxon>
        <taxon>Basidiomycota</taxon>
        <taxon>Agaricomycotina</taxon>
        <taxon>Agaricomycetes</taxon>
        <taxon>Polyporales</taxon>
        <taxon>Adustoporiaceae</taxon>
        <taxon>Rhodonia</taxon>
    </lineage>
</organism>
<comment type="caution">
    <text evidence="2">The sequence shown here is derived from an EMBL/GenBank/DDBJ whole genome shotgun (WGS) entry which is preliminary data.</text>
</comment>
<feature type="compositionally biased region" description="Basic and acidic residues" evidence="1">
    <location>
        <begin position="274"/>
        <end position="289"/>
    </location>
</feature>
<protein>
    <submittedName>
        <fullName evidence="2">Uncharacterized protein</fullName>
    </submittedName>
</protein>
<feature type="region of interest" description="Disordered" evidence="1">
    <location>
        <begin position="1"/>
        <end position="72"/>
    </location>
</feature>
<proteinExistence type="predicted"/>
<reference evidence="2" key="1">
    <citation type="submission" date="2020-11" db="EMBL/GenBank/DDBJ databases">
        <authorList>
            <person name="Koelle M."/>
            <person name="Horta M.A.C."/>
            <person name="Nowrousian M."/>
            <person name="Ohm R.A."/>
            <person name="Benz P."/>
            <person name="Pilgard A."/>
        </authorList>
    </citation>
    <scope>NUCLEOTIDE SEQUENCE</scope>
    <source>
        <strain evidence="2">FPRL280</strain>
    </source>
</reference>
<feature type="compositionally biased region" description="Low complexity" evidence="1">
    <location>
        <begin position="55"/>
        <end position="71"/>
    </location>
</feature>
<reference evidence="2" key="2">
    <citation type="journal article" name="Front. Microbiol.">
        <title>Degradative Capacity of Two Strains of Rhodonia placenta: From Phenotype to Genotype.</title>
        <authorList>
            <person name="Kolle M."/>
            <person name="Horta M.A.C."/>
            <person name="Nowrousian M."/>
            <person name="Ohm R.A."/>
            <person name="Benz J.P."/>
            <person name="Pilgard A."/>
        </authorList>
    </citation>
    <scope>NUCLEOTIDE SEQUENCE</scope>
    <source>
        <strain evidence="2">FPRL280</strain>
    </source>
</reference>
<evidence type="ECO:0000313" key="3">
    <source>
        <dbReference type="Proteomes" id="UP000639403"/>
    </source>
</evidence>
<feature type="compositionally biased region" description="Low complexity" evidence="1">
    <location>
        <begin position="207"/>
        <end position="225"/>
    </location>
</feature>
<gene>
    <name evidence="2" type="ORF">IEO21_04566</name>
</gene>
<name>A0A8H7U2U7_9APHY</name>
<feature type="region of interest" description="Disordered" evidence="1">
    <location>
        <begin position="168"/>
        <end position="366"/>
    </location>
</feature>
<evidence type="ECO:0000313" key="2">
    <source>
        <dbReference type="EMBL" id="KAF9815469.1"/>
    </source>
</evidence>
<feature type="compositionally biased region" description="Low complexity" evidence="1">
    <location>
        <begin position="168"/>
        <end position="177"/>
    </location>
</feature>
<feature type="compositionally biased region" description="Low complexity" evidence="1">
    <location>
        <begin position="1"/>
        <end position="19"/>
    </location>
</feature>
<dbReference type="Proteomes" id="UP000639403">
    <property type="component" value="Unassembled WGS sequence"/>
</dbReference>